<dbReference type="Pfam" id="PF00951">
    <property type="entry name" value="Arteri_Gl"/>
    <property type="match status" value="1"/>
</dbReference>
<feature type="transmembrane region" description="Helical" evidence="1">
    <location>
        <begin position="41"/>
        <end position="62"/>
    </location>
</feature>
<dbReference type="GeneID" id="37616013"/>
<dbReference type="RefSeq" id="YP_009118968.1">
    <property type="nucleotide sequence ID" value="NC_026439.1"/>
</dbReference>
<keyword evidence="2" id="KW-0261">Viral envelope protein</keyword>
<accession>A0A0B5JWP6</accession>
<evidence type="ECO:0000313" key="2">
    <source>
        <dbReference type="EMBL" id="AJG06165.1"/>
    </source>
</evidence>
<evidence type="ECO:0000313" key="3">
    <source>
        <dbReference type="Proteomes" id="UP000143088"/>
    </source>
</evidence>
<keyword evidence="1" id="KW-0812">Transmembrane</keyword>
<dbReference type="EMBL" id="KP026921">
    <property type="protein sequence ID" value="AJG06165.1"/>
    <property type="molecule type" value="Genomic_RNA"/>
</dbReference>
<dbReference type="Proteomes" id="UP000143088">
    <property type="component" value="Segment"/>
</dbReference>
<evidence type="ECO:0000256" key="1">
    <source>
        <dbReference type="SAM" id="Phobius"/>
    </source>
</evidence>
<feature type="transmembrane region" description="Helical" evidence="1">
    <location>
        <begin position="16"/>
        <end position="34"/>
    </location>
</feature>
<dbReference type="GO" id="GO:0019031">
    <property type="term" value="C:viral envelope"/>
    <property type="evidence" value="ECO:0007669"/>
    <property type="project" value="UniProtKB-KW"/>
</dbReference>
<protein>
    <submittedName>
        <fullName evidence="2">Envelope protein M</fullName>
    </submittedName>
</protein>
<keyword evidence="1" id="KW-0472">Membrane</keyword>
<reference evidence="3" key="2">
    <citation type="submission" date="2015-02" db="EMBL/GenBank/DDBJ databases">
        <title>Virome of African Animals.</title>
        <authorList>
            <person name="Ng T.F.F."/>
            <person name="LeBreton M."/>
            <person name="Schneider B.S."/>
            <person name="Gillis A."/>
            <person name="Tamoufe U."/>
            <person name="Diffo L.D.D."/>
            <person name="Takuo J.M."/>
            <person name="Kondov N.O."/>
            <person name="Coffey L."/>
            <person name="Wolfe N.D."/>
            <person name="Delwart E."/>
        </authorList>
    </citation>
    <scope>NUCLEOTIDE SEQUENCE [LARGE SCALE GENOMIC DNA]</scope>
</reference>
<gene>
    <name evidence="2" type="primary">ORF6</name>
</gene>
<reference evidence="2 3" key="1">
    <citation type="submission" date="2014-10" db="EMBL/GenBank/DDBJ databases">
        <authorList>
            <consortium name="USAID EPT PREDICT program"/>
            <person name="Ng T.F.F."/>
            <person name="LeBreton M."/>
            <person name="Schneider B.S."/>
            <person name="Gillis A."/>
            <person name="Tamoufe U."/>
            <person name="Diffo L.D.D."/>
            <person name="Takuo J.M."/>
            <person name="Kondov N.O."/>
            <person name="Coffey L."/>
            <person name="Wolfe N.D."/>
            <person name="Delwart E."/>
        </authorList>
    </citation>
    <scope>NUCLEOTIDE SEQUENCE [LARGE SCALE GENOMIC DNA]</scope>
    <source>
        <strain evidence="2">PREDICT-06509</strain>
    </source>
</reference>
<keyword evidence="1" id="KW-1133">Transmembrane helix</keyword>
<proteinExistence type="predicted"/>
<keyword evidence="3" id="KW-1185">Reference proteome</keyword>
<keyword evidence="2" id="KW-0946">Virion</keyword>
<organism evidence="2 3">
    <name type="scientific">African pouched rat arterivirus</name>
    <dbReference type="NCBI Taxonomy" id="1965064"/>
    <lineage>
        <taxon>Viruses</taxon>
        <taxon>Riboviria</taxon>
        <taxon>Orthornavirae</taxon>
        <taxon>Pisuviricota</taxon>
        <taxon>Pisoniviricetes</taxon>
        <taxon>Nidovirales</taxon>
        <taxon>Arnidovirineae</taxon>
        <taxon>Arteriviridae</taxon>
        <taxon>Heroarterivirinae</taxon>
        <taxon>Lambdaarterivirus</taxon>
        <taxon>Lambdaarterivirus afriporav</taxon>
    </lineage>
</organism>
<dbReference type="InterPro" id="IPR001332">
    <property type="entry name" value="Arteri_GP5"/>
</dbReference>
<feature type="transmembrane region" description="Helical" evidence="1">
    <location>
        <begin position="74"/>
        <end position="97"/>
    </location>
</feature>
<dbReference type="KEGG" id="vg:37616013"/>
<dbReference type="OrthoDB" id="11963at10239"/>
<sequence>MVAMIPVDYWCTDTTYGWAVALTLTYTSIILFLLKYTAGNLLFFLHVIACVTISGLIGYVIYQNTSGTVHWWPASFGLASCFIWVVYDLYFIIRYLYRRCLMCKLGPRYAVAPLSFAETSHGIVPVSASSHGVFVARGAGYTLAGNKLVKDIKNIVVNARRAVHRGAVRIDKY</sequence>
<name>A0A0B5JWP6_9NIDO</name>